<dbReference type="GO" id="GO:0016757">
    <property type="term" value="F:glycosyltransferase activity"/>
    <property type="evidence" value="ECO:0007669"/>
    <property type="project" value="TreeGrafter"/>
</dbReference>
<keyword evidence="1" id="KW-0808">Transferase</keyword>
<evidence type="ECO:0000256" key="1">
    <source>
        <dbReference type="ARBA" id="ARBA00022679"/>
    </source>
</evidence>
<sequence>MKILMLTPYLPFPLLTGGQTRSYNLIKRLANLGHEITLFCLVKSDDEKKYAPELEKFCKEVRVFNRPEKPWTIINILRTGFSFFPFLVMRNWASGEKTAVAKLLDEQSFDLIHAETFYVMPHIPKTTIPIVLVDQTIEYKVYQHYVENYKYNFLKPLLLIDVYKLKFWELKYWKQASKVIAMSSNDRETMITQVPSLNVEIVPNGVDSTFFGAKIKEKSKEPVIMYLGNFTWLQNREAVEVLVEKVWPIIKRSVKDAKLWIIGKDAKNFFSSLENKDIRIEEVKDVREAYQGAHLLVTPIYSGHGTRLKNFETFASGLPVVTTSIGIGGTEAEDGKEVIIRDDPKDIAQAAIELLQDPKKYSRLAENAKKMVQQKYDWDQIAQKLSDIYKEVAHA</sequence>
<organism evidence="3 4">
    <name type="scientific">Candidatus Daviesbacteria bacterium RIFCSPHIGHO2_02_FULL_43_12</name>
    <dbReference type="NCBI Taxonomy" id="1797776"/>
    <lineage>
        <taxon>Bacteria</taxon>
        <taxon>Candidatus Daviesiibacteriota</taxon>
    </lineage>
</organism>
<reference evidence="3 4" key="1">
    <citation type="journal article" date="2016" name="Nat. Commun.">
        <title>Thousands of microbial genomes shed light on interconnected biogeochemical processes in an aquifer system.</title>
        <authorList>
            <person name="Anantharaman K."/>
            <person name="Brown C.T."/>
            <person name="Hug L.A."/>
            <person name="Sharon I."/>
            <person name="Castelle C.J."/>
            <person name="Probst A.J."/>
            <person name="Thomas B.C."/>
            <person name="Singh A."/>
            <person name="Wilkins M.J."/>
            <person name="Karaoz U."/>
            <person name="Brodie E.L."/>
            <person name="Williams K.H."/>
            <person name="Hubbard S.S."/>
            <person name="Banfield J.F."/>
        </authorList>
    </citation>
    <scope>NUCLEOTIDE SEQUENCE [LARGE SCALE GENOMIC DNA]</scope>
</reference>
<protein>
    <recommendedName>
        <fullName evidence="2">Glycosyltransferase subfamily 4-like N-terminal domain-containing protein</fullName>
    </recommendedName>
</protein>
<dbReference type="Pfam" id="PF13439">
    <property type="entry name" value="Glyco_transf_4"/>
    <property type="match status" value="1"/>
</dbReference>
<dbReference type="PANTHER" id="PTHR46401:SF2">
    <property type="entry name" value="GLYCOSYLTRANSFERASE WBBK-RELATED"/>
    <property type="match status" value="1"/>
</dbReference>
<dbReference type="InterPro" id="IPR028098">
    <property type="entry name" value="Glyco_trans_4-like_N"/>
</dbReference>
<dbReference type="Pfam" id="PF13692">
    <property type="entry name" value="Glyco_trans_1_4"/>
    <property type="match status" value="1"/>
</dbReference>
<accession>A0A1F5KK91</accession>
<evidence type="ECO:0000313" key="3">
    <source>
        <dbReference type="EMBL" id="OGE41294.1"/>
    </source>
</evidence>
<dbReference type="SUPFAM" id="SSF53756">
    <property type="entry name" value="UDP-Glycosyltransferase/glycogen phosphorylase"/>
    <property type="match status" value="1"/>
</dbReference>
<proteinExistence type="predicted"/>
<comment type="caution">
    <text evidence="3">The sequence shown here is derived from an EMBL/GenBank/DDBJ whole genome shotgun (WGS) entry which is preliminary data.</text>
</comment>
<dbReference type="PANTHER" id="PTHR46401">
    <property type="entry name" value="GLYCOSYLTRANSFERASE WBBK-RELATED"/>
    <property type="match status" value="1"/>
</dbReference>
<feature type="domain" description="Glycosyltransferase subfamily 4-like N-terminal" evidence="2">
    <location>
        <begin position="17"/>
        <end position="208"/>
    </location>
</feature>
<dbReference type="CDD" id="cd03801">
    <property type="entry name" value="GT4_PimA-like"/>
    <property type="match status" value="1"/>
</dbReference>
<dbReference type="Proteomes" id="UP000177328">
    <property type="component" value="Unassembled WGS sequence"/>
</dbReference>
<dbReference type="EMBL" id="MFDD01000002">
    <property type="protein sequence ID" value="OGE41294.1"/>
    <property type="molecule type" value="Genomic_DNA"/>
</dbReference>
<dbReference type="GO" id="GO:0009103">
    <property type="term" value="P:lipopolysaccharide biosynthetic process"/>
    <property type="evidence" value="ECO:0007669"/>
    <property type="project" value="TreeGrafter"/>
</dbReference>
<gene>
    <name evidence="3" type="ORF">A3D25_02095</name>
</gene>
<evidence type="ECO:0000313" key="4">
    <source>
        <dbReference type="Proteomes" id="UP000177328"/>
    </source>
</evidence>
<evidence type="ECO:0000259" key="2">
    <source>
        <dbReference type="Pfam" id="PF13439"/>
    </source>
</evidence>
<dbReference type="AlphaFoldDB" id="A0A1F5KK91"/>
<name>A0A1F5KK91_9BACT</name>
<dbReference type="Gene3D" id="3.40.50.2000">
    <property type="entry name" value="Glycogen Phosphorylase B"/>
    <property type="match status" value="2"/>
</dbReference>